<proteinExistence type="predicted"/>
<sequence>MDFYFEAEERSEILEDLTVDQRSYLLERLKRGKRTLFSNELARSKGTYSGSDQELDREINDWEFIELLDGGLGNRPFRCECGMPLRYQYIVKNTETGEIKKFGKDHFEFHTGIPASVVKDIIKGFSQIDFELDEMLYKVMNGWDRKVLTEAKAVNIELPEEIQELIKLDLPLLNRQINRLYRMVQKEKGARRKALRQPEAAKVITRAAPKKLNVIPKVSSPLGVEIHQAIIRLIENTGTTSVLEVCSEINQFNHPFKGFYDSGKPKSFVYVAMVLDQLVDQGVCQLDSKTFDDRWYSVK</sequence>
<evidence type="ECO:0000313" key="2">
    <source>
        <dbReference type="Proteomes" id="UP001226091"/>
    </source>
</evidence>
<organism evidence="1 2">
    <name type="scientific">Metabacillus hrfriensis</name>
    <dbReference type="NCBI Taxonomy" id="3048891"/>
    <lineage>
        <taxon>Bacteria</taxon>
        <taxon>Bacillati</taxon>
        <taxon>Bacillota</taxon>
        <taxon>Bacilli</taxon>
        <taxon>Bacillales</taxon>
        <taxon>Bacillaceae</taxon>
        <taxon>Metabacillus</taxon>
    </lineage>
</organism>
<dbReference type="EMBL" id="CP126116">
    <property type="protein sequence ID" value="WHZ59167.1"/>
    <property type="molecule type" value="Genomic_DNA"/>
</dbReference>
<evidence type="ECO:0000313" key="1">
    <source>
        <dbReference type="EMBL" id="WHZ59167.1"/>
    </source>
</evidence>
<accession>A0ACD4RF95</accession>
<dbReference type="Proteomes" id="UP001226091">
    <property type="component" value="Chromosome"/>
</dbReference>
<reference evidence="2" key="1">
    <citation type="journal article" date="2025" name="Aquaculture">
        <title>Assessment of the bioflocculant production and safety properties of Metabacillus hrfriensis sp. nov. based on phenotypic and whole-genome sequencing analysis.</title>
        <authorList>
            <person name="Zhang R."/>
            <person name="Zhao Z."/>
            <person name="Luo L."/>
            <person name="Wang S."/>
            <person name="Guo K."/>
            <person name="Xu W."/>
        </authorList>
    </citation>
    <scope>NUCLEOTIDE SEQUENCE [LARGE SCALE GENOMIC DNA]</scope>
    <source>
        <strain evidence="2">CT-WN-B3</strain>
    </source>
</reference>
<protein>
    <submittedName>
        <fullName evidence="1">Uncharacterized protein</fullName>
    </submittedName>
</protein>
<name>A0ACD4RF95_9BACI</name>
<gene>
    <name evidence="1" type="ORF">QLQ22_07500</name>
</gene>
<keyword evidence="2" id="KW-1185">Reference proteome</keyword>